<feature type="domain" description="DNA ligase ATP-dependent N-terminal" evidence="2">
    <location>
        <begin position="7"/>
        <end position="129"/>
    </location>
</feature>
<dbReference type="PANTHER" id="PTHR45997:SF1">
    <property type="entry name" value="DNA LIGASE 4"/>
    <property type="match status" value="1"/>
</dbReference>
<protein>
    <submittedName>
        <fullName evidence="3">Putative DNA ligase 4</fullName>
    </submittedName>
</protein>
<dbReference type="AlphaFoldDB" id="M7ZMH0"/>
<dbReference type="EMBL" id="KD244639">
    <property type="protein sequence ID" value="EMS49279.1"/>
    <property type="molecule type" value="Genomic_DNA"/>
</dbReference>
<dbReference type="Gene3D" id="1.10.3260.10">
    <property type="entry name" value="DNA ligase, ATP-dependent, N-terminal domain"/>
    <property type="match status" value="1"/>
</dbReference>
<dbReference type="InterPro" id="IPR029710">
    <property type="entry name" value="LIG4"/>
</dbReference>
<gene>
    <name evidence="3" type="ORF">TRIUR3_27754</name>
</gene>
<dbReference type="GO" id="GO:0003677">
    <property type="term" value="F:DNA binding"/>
    <property type="evidence" value="ECO:0007669"/>
    <property type="project" value="InterPro"/>
</dbReference>
<evidence type="ECO:0000259" key="2">
    <source>
        <dbReference type="Pfam" id="PF04675"/>
    </source>
</evidence>
<dbReference type="InterPro" id="IPR036599">
    <property type="entry name" value="DNA_ligase_N_sf"/>
</dbReference>
<dbReference type="PANTHER" id="PTHR45997">
    <property type="entry name" value="DNA LIGASE 4"/>
    <property type="match status" value="1"/>
</dbReference>
<dbReference type="GO" id="GO:0005524">
    <property type="term" value="F:ATP binding"/>
    <property type="evidence" value="ECO:0007669"/>
    <property type="project" value="InterPro"/>
</dbReference>
<accession>M7ZMH0</accession>
<dbReference type="eggNOG" id="KOG0966">
    <property type="taxonomic scope" value="Eukaryota"/>
</dbReference>
<dbReference type="GO" id="GO:0032807">
    <property type="term" value="C:DNA ligase IV complex"/>
    <property type="evidence" value="ECO:0007669"/>
    <property type="project" value="TreeGrafter"/>
</dbReference>
<sequence length="206" mass="22776">MAATVRFGLLVAMFQAMTRDRTSAKKRGRLRTFLDRAYGASGRDDYFSALRLILPSLDRERGSYGLKEAALAAALVEALGIAKDSPDAVRLTNWRRGGGGRNAGNFSLVAAEVLQRRQGMTSGGLTIKECLQMIIVTPKDFARHKFPEEIDSYADFYYWDIDVSDLKQASAMAFKQVFCALREVFPQAKAQRNAAPVLELVIGLFG</sequence>
<dbReference type="Pfam" id="PF04675">
    <property type="entry name" value="DNA_ligase_A_N"/>
    <property type="match status" value="1"/>
</dbReference>
<keyword evidence="1 3" id="KW-0436">Ligase</keyword>
<name>M7ZMH0_TRIUA</name>
<reference evidence="3" key="1">
    <citation type="journal article" date="2013" name="Nature">
        <title>Draft genome of the wheat A-genome progenitor Triticum urartu.</title>
        <authorList>
            <person name="Ling H.Q."/>
            <person name="Zhao S."/>
            <person name="Liu D."/>
            <person name="Wang J."/>
            <person name="Sun H."/>
            <person name="Zhang C."/>
            <person name="Fan H."/>
            <person name="Li D."/>
            <person name="Dong L."/>
            <person name="Tao Y."/>
            <person name="Gao C."/>
            <person name="Wu H."/>
            <person name="Li Y."/>
            <person name="Cui Y."/>
            <person name="Guo X."/>
            <person name="Zheng S."/>
            <person name="Wang B."/>
            <person name="Yu K."/>
            <person name="Liang Q."/>
            <person name="Yang W."/>
            <person name="Lou X."/>
            <person name="Chen J."/>
            <person name="Feng M."/>
            <person name="Jian J."/>
            <person name="Zhang X."/>
            <person name="Luo G."/>
            <person name="Jiang Y."/>
            <person name="Liu J."/>
            <person name="Wang Z."/>
            <person name="Sha Y."/>
            <person name="Zhang B."/>
            <person name="Wu H."/>
            <person name="Tang D."/>
            <person name="Shen Q."/>
            <person name="Xue P."/>
            <person name="Zou S."/>
            <person name="Wang X."/>
            <person name="Liu X."/>
            <person name="Wang F."/>
            <person name="Yang Y."/>
            <person name="An X."/>
            <person name="Dong Z."/>
            <person name="Zhang K."/>
            <person name="Zhang X."/>
            <person name="Luo M.C."/>
            <person name="Dvorak J."/>
            <person name="Tong Y."/>
            <person name="Wang J."/>
            <person name="Yang H."/>
            <person name="Li Z."/>
            <person name="Wang D."/>
            <person name="Zhang A."/>
            <person name="Wang J."/>
        </authorList>
    </citation>
    <scope>NUCLEOTIDE SEQUENCE</scope>
</reference>
<dbReference type="GO" id="GO:0006310">
    <property type="term" value="P:DNA recombination"/>
    <property type="evidence" value="ECO:0007669"/>
    <property type="project" value="InterPro"/>
</dbReference>
<dbReference type="InterPro" id="IPR012308">
    <property type="entry name" value="DNA_ligase_ATP-dep_N"/>
</dbReference>
<organism evidence="3">
    <name type="scientific">Triticum urartu</name>
    <name type="common">Red wild einkorn</name>
    <name type="synonym">Crithodium urartu</name>
    <dbReference type="NCBI Taxonomy" id="4572"/>
    <lineage>
        <taxon>Eukaryota</taxon>
        <taxon>Viridiplantae</taxon>
        <taxon>Streptophyta</taxon>
        <taxon>Embryophyta</taxon>
        <taxon>Tracheophyta</taxon>
        <taxon>Spermatophyta</taxon>
        <taxon>Magnoliopsida</taxon>
        <taxon>Liliopsida</taxon>
        <taxon>Poales</taxon>
        <taxon>Poaceae</taxon>
        <taxon>BOP clade</taxon>
        <taxon>Pooideae</taxon>
        <taxon>Triticodae</taxon>
        <taxon>Triticeae</taxon>
        <taxon>Triticinae</taxon>
        <taxon>Triticum</taxon>
    </lineage>
</organism>
<dbReference type="GO" id="GO:0003910">
    <property type="term" value="F:DNA ligase (ATP) activity"/>
    <property type="evidence" value="ECO:0007669"/>
    <property type="project" value="InterPro"/>
</dbReference>
<evidence type="ECO:0000313" key="3">
    <source>
        <dbReference type="EMBL" id="EMS49279.1"/>
    </source>
</evidence>
<dbReference type="STRING" id="4572.M7ZMH0"/>
<proteinExistence type="predicted"/>
<dbReference type="GO" id="GO:0006303">
    <property type="term" value="P:double-strand break repair via nonhomologous end joining"/>
    <property type="evidence" value="ECO:0007669"/>
    <property type="project" value="TreeGrafter"/>
</dbReference>
<dbReference type="GO" id="GO:0006297">
    <property type="term" value="P:nucleotide-excision repair, DNA gap filling"/>
    <property type="evidence" value="ECO:0007669"/>
    <property type="project" value="TreeGrafter"/>
</dbReference>
<evidence type="ECO:0000256" key="1">
    <source>
        <dbReference type="ARBA" id="ARBA00022598"/>
    </source>
</evidence>